<sequence length="107" mass="11265">MLPTSAEFEPSTGLYWHRFSLFVRNHTHDLLRALRDGSEARGTFALARSPHLAAAGPCGMPLRAPGRSGVVQVPAGLLPHVPGPDDQGSEGGGRGAGGWSLFARDAH</sequence>
<proteinExistence type="predicted"/>
<comment type="caution">
    <text evidence="2">The sequence shown here is derived from an EMBL/GenBank/DDBJ whole genome shotgun (WGS) entry which is preliminary data.</text>
</comment>
<organism evidence="2 3">
    <name type="scientific">Paratrimastix pyriformis</name>
    <dbReference type="NCBI Taxonomy" id="342808"/>
    <lineage>
        <taxon>Eukaryota</taxon>
        <taxon>Metamonada</taxon>
        <taxon>Preaxostyla</taxon>
        <taxon>Paratrimastigidae</taxon>
        <taxon>Paratrimastix</taxon>
    </lineage>
</organism>
<evidence type="ECO:0000256" key="1">
    <source>
        <dbReference type="SAM" id="MobiDB-lite"/>
    </source>
</evidence>
<name>A0ABQ8U4N4_9EUKA</name>
<dbReference type="EMBL" id="JAPMOS010000400">
    <property type="protein sequence ID" value="KAJ4452746.1"/>
    <property type="molecule type" value="Genomic_DNA"/>
</dbReference>
<keyword evidence="3" id="KW-1185">Reference proteome</keyword>
<gene>
    <name evidence="2" type="ORF">PAPYR_13007</name>
</gene>
<feature type="compositionally biased region" description="Gly residues" evidence="1">
    <location>
        <begin position="89"/>
        <end position="98"/>
    </location>
</feature>
<evidence type="ECO:0000313" key="3">
    <source>
        <dbReference type="Proteomes" id="UP001141327"/>
    </source>
</evidence>
<feature type="region of interest" description="Disordered" evidence="1">
    <location>
        <begin position="74"/>
        <end position="107"/>
    </location>
</feature>
<protein>
    <submittedName>
        <fullName evidence="2">Uncharacterized protein</fullName>
    </submittedName>
</protein>
<evidence type="ECO:0000313" key="2">
    <source>
        <dbReference type="EMBL" id="KAJ4452746.1"/>
    </source>
</evidence>
<reference evidence="2" key="1">
    <citation type="journal article" date="2022" name="bioRxiv">
        <title>Genomics of Preaxostyla Flagellates Illuminates Evolutionary Transitions and the Path Towards Mitochondrial Loss.</title>
        <authorList>
            <person name="Novak L.V.F."/>
            <person name="Treitli S.C."/>
            <person name="Pyrih J."/>
            <person name="Halakuc P."/>
            <person name="Pipaliya S.V."/>
            <person name="Vacek V."/>
            <person name="Brzon O."/>
            <person name="Soukal P."/>
            <person name="Eme L."/>
            <person name="Dacks J.B."/>
            <person name="Karnkowska A."/>
            <person name="Elias M."/>
            <person name="Hampl V."/>
        </authorList>
    </citation>
    <scope>NUCLEOTIDE SEQUENCE</scope>
    <source>
        <strain evidence="2">RCP-MX</strain>
    </source>
</reference>
<dbReference type="Proteomes" id="UP001141327">
    <property type="component" value="Unassembled WGS sequence"/>
</dbReference>
<accession>A0ABQ8U4N4</accession>